<evidence type="ECO:0000313" key="1">
    <source>
        <dbReference type="EMBL" id="SLN64758.1"/>
    </source>
</evidence>
<reference evidence="1 2" key="1">
    <citation type="submission" date="2017-03" db="EMBL/GenBank/DDBJ databases">
        <authorList>
            <person name="Afonso C.L."/>
            <person name="Miller P.J."/>
            <person name="Scott M.A."/>
            <person name="Spackman E."/>
            <person name="Goraichik I."/>
            <person name="Dimitrov K.M."/>
            <person name="Suarez D.L."/>
            <person name="Swayne D.E."/>
        </authorList>
    </citation>
    <scope>NUCLEOTIDE SEQUENCE [LARGE SCALE GENOMIC DNA]</scope>
    <source>
        <strain evidence="1 2">CECT 7751</strain>
    </source>
</reference>
<evidence type="ECO:0000313" key="2">
    <source>
        <dbReference type="Proteomes" id="UP000193963"/>
    </source>
</evidence>
<dbReference type="OrthoDB" id="7857490at2"/>
<protein>
    <submittedName>
        <fullName evidence="1">Uncharacterized protein</fullName>
    </submittedName>
</protein>
<sequence>MTLRFILAGILWLAGLHGAEAGAWPRGKGNHFAFAALRGIGSEDGSLTPSFSYYHEYGLTDRLTLSADLGGAISGFEKTIIALSMPVPLPEFLGLKASMDLGYGEIDGQQVMRPGLSIGRGFAQPEGWASVDMVAEIFPDLLLVDWKVDMTLGMTARSGHKYYLQVQSGQQMGDPFFSRVEASVAWRLRDGLYLDVGAAAGLVSTDPYRVKLGVWREF</sequence>
<dbReference type="AlphaFoldDB" id="A0A1X6ZXU3"/>
<keyword evidence="2" id="KW-1185">Reference proteome</keyword>
<dbReference type="Proteomes" id="UP000193963">
    <property type="component" value="Unassembled WGS sequence"/>
</dbReference>
<accession>A0A1X6ZXU3</accession>
<proteinExistence type="predicted"/>
<dbReference type="RefSeq" id="WP_085889335.1">
    <property type="nucleotide sequence ID" value="NZ_FWFN01000007.1"/>
</dbReference>
<name>A0A1X6ZXU3_9RHOB</name>
<dbReference type="EMBL" id="FWFN01000007">
    <property type="protein sequence ID" value="SLN64758.1"/>
    <property type="molecule type" value="Genomic_DNA"/>
</dbReference>
<organism evidence="1 2">
    <name type="scientific">Pseudooceanicola marinus</name>
    <dbReference type="NCBI Taxonomy" id="396013"/>
    <lineage>
        <taxon>Bacteria</taxon>
        <taxon>Pseudomonadati</taxon>
        <taxon>Pseudomonadota</taxon>
        <taxon>Alphaproteobacteria</taxon>
        <taxon>Rhodobacterales</taxon>
        <taxon>Paracoccaceae</taxon>
        <taxon>Pseudooceanicola</taxon>
    </lineage>
</organism>
<gene>
    <name evidence="1" type="ORF">PSM7751_03297</name>
</gene>